<dbReference type="PANTHER" id="PTHR43591:SF10">
    <property type="entry name" value="ABC TRANSMEMBRANE TYPE-1 DOMAIN-CONTAINING PROTEIN-RELATED"/>
    <property type="match status" value="1"/>
</dbReference>
<evidence type="ECO:0008006" key="5">
    <source>
        <dbReference type="Google" id="ProtNLM"/>
    </source>
</evidence>
<name>A0AAJ0CU26_9HYPO</name>
<gene>
    <name evidence="3" type="ORF">QQS21_003021</name>
</gene>
<feature type="region of interest" description="Disordered" evidence="2">
    <location>
        <begin position="1"/>
        <end position="75"/>
    </location>
</feature>
<organism evidence="3 4">
    <name type="scientific">Conoideocrella luteorostrata</name>
    <dbReference type="NCBI Taxonomy" id="1105319"/>
    <lineage>
        <taxon>Eukaryota</taxon>
        <taxon>Fungi</taxon>
        <taxon>Dikarya</taxon>
        <taxon>Ascomycota</taxon>
        <taxon>Pezizomycotina</taxon>
        <taxon>Sordariomycetes</taxon>
        <taxon>Hypocreomycetidae</taxon>
        <taxon>Hypocreales</taxon>
        <taxon>Clavicipitaceae</taxon>
        <taxon>Conoideocrella</taxon>
    </lineage>
</organism>
<dbReference type="AlphaFoldDB" id="A0AAJ0CU26"/>
<sequence>MPSLTMNERPSSQEQGAPPIESPTTQRTRDSKYINSVLSIPALIEATNDTPRSLDDNVQHQDRDQDQDQAGIGTISDKTLVTQTQTLGDGKKHNMCHNDGTSQEIQTNTQFTMDAGGTAKQNNYDTAHTALSAEPSAMHSLVNTSVSQNKIQSLPLTNDVSAEQNGGDSTLSQQDLAPIPPTSRAETESVKEPQSQKQAQEHEQNRAVESRAKPSVDNYQLPIGHDEPAPRSEIRQPLLSSPLTHPNGLSMFPNLSTPEQEQLAQEALTQAEDNIVADNSQGRDDESDGGYDSDGFSSGSTSAESSVRDYMYEHGRRYHRFREGHYNFPNDDVEQEREDMKHAMIKLLCSQKLHFAPIGNNPQEILDIGTGTGIWAIEMGDEFPSAHILGIDLSPIQPDWLPPNVRFMVDDAESPWLYPRNHFDYIHSRHTVMAIKDWSRLYRRAFEHLKPGGWIEMQEIHHKPRSANVEGVVSPDHPVAKFWRLVTEGLAALGVDLDSSSGGSIPSKMGEAGFTNITTRIFHVPIGTWPKNKVLKTVGLYWRTILLDGLQAIALGPLTRGLRWNREQVELLLMEVRRAYHDNATLMYMPLHVVYAQKSTTAY</sequence>
<feature type="compositionally biased region" description="Polar residues" evidence="2">
    <location>
        <begin position="1"/>
        <end position="15"/>
    </location>
</feature>
<feature type="compositionally biased region" description="Basic and acidic residues" evidence="2">
    <location>
        <begin position="199"/>
        <end position="214"/>
    </location>
</feature>
<dbReference type="Gene3D" id="3.40.50.150">
    <property type="entry name" value="Vaccinia Virus protein VP39"/>
    <property type="match status" value="1"/>
</dbReference>
<dbReference type="EMBL" id="JASWJB010000038">
    <property type="protein sequence ID" value="KAK2608452.1"/>
    <property type="molecule type" value="Genomic_DNA"/>
</dbReference>
<dbReference type="CDD" id="cd02440">
    <property type="entry name" value="AdoMet_MTases"/>
    <property type="match status" value="1"/>
</dbReference>
<feature type="compositionally biased region" description="Basic and acidic residues" evidence="2">
    <location>
        <begin position="52"/>
        <end position="66"/>
    </location>
</feature>
<evidence type="ECO:0000256" key="1">
    <source>
        <dbReference type="ARBA" id="ARBA00038158"/>
    </source>
</evidence>
<feature type="compositionally biased region" description="Low complexity" evidence="2">
    <location>
        <begin position="293"/>
        <end position="305"/>
    </location>
</feature>
<evidence type="ECO:0000313" key="3">
    <source>
        <dbReference type="EMBL" id="KAK2608452.1"/>
    </source>
</evidence>
<dbReference type="GO" id="GO:0008168">
    <property type="term" value="F:methyltransferase activity"/>
    <property type="evidence" value="ECO:0007669"/>
    <property type="project" value="TreeGrafter"/>
</dbReference>
<dbReference type="SUPFAM" id="SSF53335">
    <property type="entry name" value="S-adenosyl-L-methionine-dependent methyltransferases"/>
    <property type="match status" value="1"/>
</dbReference>
<evidence type="ECO:0000256" key="2">
    <source>
        <dbReference type="SAM" id="MobiDB-lite"/>
    </source>
</evidence>
<dbReference type="Proteomes" id="UP001251528">
    <property type="component" value="Unassembled WGS sequence"/>
</dbReference>
<keyword evidence="4" id="KW-1185">Reference proteome</keyword>
<comment type="caution">
    <text evidence="3">The sequence shown here is derived from an EMBL/GenBank/DDBJ whole genome shotgun (WGS) entry which is preliminary data.</text>
</comment>
<feature type="compositionally biased region" description="Basic and acidic residues" evidence="2">
    <location>
        <begin position="224"/>
        <end position="234"/>
    </location>
</feature>
<accession>A0AAJ0CU26</accession>
<feature type="compositionally biased region" description="Polar residues" evidence="2">
    <location>
        <begin position="159"/>
        <end position="175"/>
    </location>
</feature>
<comment type="similarity">
    <text evidence="1">Belongs to the methyltransferase superfamily. LaeA methyltransferase family.</text>
</comment>
<evidence type="ECO:0000313" key="4">
    <source>
        <dbReference type="Proteomes" id="UP001251528"/>
    </source>
</evidence>
<proteinExistence type="inferred from homology"/>
<feature type="region of interest" description="Disordered" evidence="2">
    <location>
        <begin position="159"/>
        <end position="264"/>
    </location>
</feature>
<dbReference type="Pfam" id="PF13489">
    <property type="entry name" value="Methyltransf_23"/>
    <property type="match status" value="1"/>
</dbReference>
<dbReference type="PANTHER" id="PTHR43591">
    <property type="entry name" value="METHYLTRANSFERASE"/>
    <property type="match status" value="1"/>
</dbReference>
<protein>
    <recommendedName>
        <fullName evidence="5">S-adenosyl-L-methionine-dependent methyltransferase</fullName>
    </recommendedName>
</protein>
<dbReference type="InterPro" id="IPR029063">
    <property type="entry name" value="SAM-dependent_MTases_sf"/>
</dbReference>
<feature type="region of interest" description="Disordered" evidence="2">
    <location>
        <begin position="279"/>
        <end position="307"/>
    </location>
</feature>
<reference evidence="3" key="1">
    <citation type="submission" date="2023-06" db="EMBL/GenBank/DDBJ databases">
        <title>Conoideocrella luteorostrata (Hypocreales: Clavicipitaceae), a potential biocontrol fungus for elongate hemlock scale in United States Christmas tree production areas.</title>
        <authorList>
            <person name="Barrett H."/>
            <person name="Lovett B."/>
            <person name="Macias A.M."/>
            <person name="Stajich J.E."/>
            <person name="Kasson M.T."/>
        </authorList>
    </citation>
    <scope>NUCLEOTIDE SEQUENCE</scope>
    <source>
        <strain evidence="3">ARSEF 14590</strain>
    </source>
</reference>